<protein>
    <recommendedName>
        <fullName evidence="2">Abortive infection bacteriophage resistance protein</fullName>
    </recommendedName>
</protein>
<organism evidence="1">
    <name type="scientific">bioreactor metagenome</name>
    <dbReference type="NCBI Taxonomy" id="1076179"/>
    <lineage>
        <taxon>unclassified sequences</taxon>
        <taxon>metagenomes</taxon>
        <taxon>ecological metagenomes</taxon>
    </lineage>
</organism>
<dbReference type="PIRSF" id="PIRSF034934">
    <property type="entry name" value="AbiF_AbiD"/>
    <property type="match status" value="1"/>
</dbReference>
<dbReference type="InterPro" id="IPR011664">
    <property type="entry name" value="Abi_system_AbiD/AbiF-like"/>
</dbReference>
<dbReference type="AlphaFoldDB" id="A0A644TUU3"/>
<dbReference type="EMBL" id="VSSQ01000052">
    <property type="protein sequence ID" value="MPL70247.1"/>
    <property type="molecule type" value="Genomic_DNA"/>
</dbReference>
<dbReference type="InterPro" id="IPR017034">
    <property type="entry name" value="Abi_system_AbiD/AbiF"/>
</dbReference>
<reference evidence="1" key="1">
    <citation type="submission" date="2019-08" db="EMBL/GenBank/DDBJ databases">
        <authorList>
            <person name="Kucharzyk K."/>
            <person name="Murdoch R.W."/>
            <person name="Higgins S."/>
            <person name="Loffler F."/>
        </authorList>
    </citation>
    <scope>NUCLEOTIDE SEQUENCE</scope>
</reference>
<evidence type="ECO:0000313" key="1">
    <source>
        <dbReference type="EMBL" id="MPL70247.1"/>
    </source>
</evidence>
<proteinExistence type="predicted"/>
<gene>
    <name evidence="1" type="ORF">SDC9_16002</name>
</gene>
<comment type="caution">
    <text evidence="1">The sequence shown here is derived from an EMBL/GenBank/DDBJ whole genome shotgun (WGS) entry which is preliminary data.</text>
</comment>
<evidence type="ECO:0008006" key="2">
    <source>
        <dbReference type="Google" id="ProtNLM"/>
    </source>
</evidence>
<sequence>MSLSAKPFKPYSDLVSILESRGMDIEDRARAERKLAQVGYYRFTGFSFPCRVYAKDATGNLICNPPKSRFIERTDQFVEGTTFDKVFKLYLFDKNLRLLMLDAIERIEVYMRSIIAHEMGFHSPTAYIDQTFINPRAIAKWNQWQQKHNDAISNSTQECISWHKATNRTMPFWVVIEAWDFGLMSHYFSYLNGKYQNKICARIDKSILPYMLENWLREINTLRNRCAHHTRIWNQSTNNNLEMPQTGPLSTVNWGPKGKSRLFGLILIMWFLVEHIGKNSSWLLSIAELIEGMPILPTCNKEVMGFPSQSLPAIDQLCI</sequence>
<accession>A0A644TUU3</accession>
<dbReference type="Pfam" id="PF07751">
    <property type="entry name" value="Abi_2"/>
    <property type="match status" value="1"/>
</dbReference>
<name>A0A644TUU3_9ZZZZ</name>